<dbReference type="PANTHER" id="PTHR31793">
    <property type="entry name" value="4-HYDROXYBENZOYL-COA THIOESTERASE FAMILY MEMBER"/>
    <property type="match status" value="1"/>
</dbReference>
<comment type="similarity">
    <text evidence="1">Belongs to the 4-hydroxybenzoyl-CoA thioesterase family.</text>
</comment>
<dbReference type="CDD" id="cd00586">
    <property type="entry name" value="4HBT"/>
    <property type="match status" value="1"/>
</dbReference>
<name>A0A162LB98_9PROT</name>
<dbReference type="InterPro" id="IPR050563">
    <property type="entry name" value="4-hydroxybenzoyl-CoA_TE"/>
</dbReference>
<dbReference type="SUPFAM" id="SSF54637">
    <property type="entry name" value="Thioesterase/thiol ester dehydrase-isomerase"/>
    <property type="match status" value="3"/>
</dbReference>
<dbReference type="GO" id="GO:0047617">
    <property type="term" value="F:fatty acyl-CoA hydrolase activity"/>
    <property type="evidence" value="ECO:0007669"/>
    <property type="project" value="TreeGrafter"/>
</dbReference>
<evidence type="ECO:0000313" key="3">
    <source>
        <dbReference type="EMBL" id="KYO54218.1"/>
    </source>
</evidence>
<dbReference type="Pfam" id="PF13279">
    <property type="entry name" value="4HBT_2"/>
    <property type="match status" value="2"/>
</dbReference>
<dbReference type="Gene3D" id="3.10.129.10">
    <property type="entry name" value="Hotdog Thioesterase"/>
    <property type="match status" value="3"/>
</dbReference>
<gene>
    <name evidence="3" type="ORF">AUP44_25480</name>
</gene>
<dbReference type="AlphaFoldDB" id="A0A162LB98"/>
<comment type="caution">
    <text evidence="3">The sequence shown here is derived from an EMBL/GenBank/DDBJ whole genome shotgun (WGS) entry which is preliminary data.</text>
</comment>
<dbReference type="EMBL" id="LPZR01000094">
    <property type="protein sequence ID" value="KYO54218.1"/>
    <property type="molecule type" value="Genomic_DNA"/>
</dbReference>
<dbReference type="GeneID" id="97240590"/>
<dbReference type="InterPro" id="IPR029069">
    <property type="entry name" value="HotDog_dom_sf"/>
</dbReference>
<keyword evidence="2" id="KW-0378">Hydrolase</keyword>
<evidence type="ECO:0000313" key="4">
    <source>
        <dbReference type="Proteomes" id="UP000075787"/>
    </source>
</evidence>
<dbReference type="PANTHER" id="PTHR31793:SF27">
    <property type="entry name" value="NOVEL THIOESTERASE SUPERFAMILY DOMAIN AND SAPOSIN A-TYPE DOMAIN CONTAINING PROTEIN (0610012H03RIK)"/>
    <property type="match status" value="1"/>
</dbReference>
<evidence type="ECO:0000256" key="2">
    <source>
        <dbReference type="ARBA" id="ARBA00022801"/>
    </source>
</evidence>
<dbReference type="Proteomes" id="UP000075787">
    <property type="component" value="Unassembled WGS sequence"/>
</dbReference>
<protein>
    <submittedName>
        <fullName evidence="3">Uncharacterized protein</fullName>
    </submittedName>
</protein>
<evidence type="ECO:0000256" key="1">
    <source>
        <dbReference type="ARBA" id="ARBA00005953"/>
    </source>
</evidence>
<reference evidence="3 4" key="1">
    <citation type="submission" date="2015-12" db="EMBL/GenBank/DDBJ databases">
        <title>Genome sequence of Tistrella mobilis MCCC 1A02139.</title>
        <authorList>
            <person name="Lu L."/>
            <person name="Lai Q."/>
            <person name="Shao Z."/>
            <person name="Qian P."/>
        </authorList>
    </citation>
    <scope>NUCLEOTIDE SEQUENCE [LARGE SCALE GENOMIC DNA]</scope>
    <source>
        <strain evidence="3 4">MCCC 1A02139</strain>
    </source>
</reference>
<proteinExistence type="inferred from homology"/>
<sequence length="449" mass="47331">MQMNDQADEEMIAGADIGFEAIEGGRGVVVAAETDARGRMSAAAIADRFADGVVVALSAAGFGRHAMAEQGLSLKVLASAVEVERAPAIGEAWRVGLTPVPVEEGIGFAAELSDPLMGDVFARGIVEVVPEDASGVHAAFPDDIADRLAEAAIESAGPADALPAGAGVVGNRHCDIMGHMNVQFYGAAFDQACRLLGVGLGLAEGVVLKPVRSVIRFKAEQRLGDAFQVTSRPTMVAPDAIAVTHELHNLETGTLSASVDYVLQPILAEDAALRLFDDATIETASMLGAEIVGGIDIGPGPTEGQGISFETYRGSVDPWHCDEHGLVGEQSLIDRVSCAAGQLLDKVGLSGERIRRDRIGTAAVEYRIRYEGPARNGDALTLRSQIAGVRDKVLVLRHRLSRPGEEATPLLEIDVIAVMLDLERRRATRVPDDVAAQARELLIEDDAAV</sequence>
<organism evidence="3 4">
    <name type="scientific">Tistrella mobilis</name>
    <dbReference type="NCBI Taxonomy" id="171437"/>
    <lineage>
        <taxon>Bacteria</taxon>
        <taxon>Pseudomonadati</taxon>
        <taxon>Pseudomonadota</taxon>
        <taxon>Alphaproteobacteria</taxon>
        <taxon>Geminicoccales</taxon>
        <taxon>Geminicoccaceae</taxon>
        <taxon>Tistrella</taxon>
    </lineage>
</organism>
<dbReference type="RefSeq" id="WP_062763198.1">
    <property type="nucleotide sequence ID" value="NZ_CP121045.1"/>
</dbReference>
<dbReference type="OrthoDB" id="7597365at2"/>
<accession>A0A162LB98</accession>